<evidence type="ECO:0000256" key="1">
    <source>
        <dbReference type="ARBA" id="ARBA00001936"/>
    </source>
</evidence>
<dbReference type="SUPFAM" id="SSF53092">
    <property type="entry name" value="Creatinase/prolidase N-terminal domain"/>
    <property type="match status" value="1"/>
</dbReference>
<dbReference type="PANTHER" id="PTHR43763:SF6">
    <property type="entry name" value="XAA-PRO AMINOPEPTIDASE 1"/>
    <property type="match status" value="1"/>
</dbReference>
<dbReference type="InterPro" id="IPR050422">
    <property type="entry name" value="X-Pro_aminopeptidase_P"/>
</dbReference>
<dbReference type="Pfam" id="PF00557">
    <property type="entry name" value="Peptidase_M24"/>
    <property type="match status" value="1"/>
</dbReference>
<name>A0A8S2PXD8_9BILA</name>
<dbReference type="Pfam" id="PF16188">
    <property type="entry name" value="Peptidase_M24_C"/>
    <property type="match status" value="1"/>
</dbReference>
<feature type="region of interest" description="Disordered" evidence="6">
    <location>
        <begin position="640"/>
        <end position="667"/>
    </location>
</feature>
<feature type="domain" description="Peptidase M24" evidence="9">
    <location>
        <begin position="349"/>
        <end position="563"/>
    </location>
</feature>
<evidence type="ECO:0000256" key="8">
    <source>
        <dbReference type="SAM" id="SignalP"/>
    </source>
</evidence>
<keyword evidence="7" id="KW-0472">Membrane</keyword>
<keyword evidence="4" id="KW-0378">Hydrolase</keyword>
<dbReference type="GO" id="GO:0070006">
    <property type="term" value="F:metalloaminopeptidase activity"/>
    <property type="evidence" value="ECO:0007669"/>
    <property type="project" value="InterPro"/>
</dbReference>
<feature type="signal peptide" evidence="8">
    <location>
        <begin position="1"/>
        <end position="19"/>
    </location>
</feature>
<dbReference type="InterPro" id="IPR032416">
    <property type="entry name" value="Peptidase_M24_C"/>
</dbReference>
<proteinExistence type="inferred from homology"/>
<gene>
    <name evidence="12" type="ORF">OVA965_LOCUS27073</name>
    <name evidence="13" type="ORF">TMI583_LOCUS27818</name>
</gene>
<dbReference type="GO" id="GO:0005737">
    <property type="term" value="C:cytoplasm"/>
    <property type="evidence" value="ECO:0007669"/>
    <property type="project" value="UniProtKB-ARBA"/>
</dbReference>
<keyword evidence="5" id="KW-0464">Manganese</keyword>
<reference evidence="13" key="1">
    <citation type="submission" date="2021-02" db="EMBL/GenBank/DDBJ databases">
        <authorList>
            <person name="Nowell W R."/>
        </authorList>
    </citation>
    <scope>NUCLEOTIDE SEQUENCE</scope>
</reference>
<keyword evidence="8" id="KW-0732">Signal</keyword>
<dbReference type="Proteomes" id="UP000682733">
    <property type="component" value="Unassembled WGS sequence"/>
</dbReference>
<dbReference type="FunFam" id="3.90.230.10:FF:000007">
    <property type="entry name" value="Xaa-Pro aminopeptidase P"/>
    <property type="match status" value="1"/>
</dbReference>
<comment type="caution">
    <text evidence="13">The sequence shown here is derived from an EMBL/GenBank/DDBJ whole genome shotgun (WGS) entry which is preliminary data.</text>
</comment>
<keyword evidence="7" id="KW-1133">Transmembrane helix</keyword>
<organism evidence="13 14">
    <name type="scientific">Didymodactylos carnosus</name>
    <dbReference type="NCBI Taxonomy" id="1234261"/>
    <lineage>
        <taxon>Eukaryota</taxon>
        <taxon>Metazoa</taxon>
        <taxon>Spiralia</taxon>
        <taxon>Gnathifera</taxon>
        <taxon>Rotifera</taxon>
        <taxon>Eurotatoria</taxon>
        <taxon>Bdelloidea</taxon>
        <taxon>Philodinida</taxon>
        <taxon>Philodinidae</taxon>
        <taxon>Didymodactylos</taxon>
    </lineage>
</organism>
<evidence type="ECO:0000256" key="3">
    <source>
        <dbReference type="ARBA" id="ARBA00022723"/>
    </source>
</evidence>
<feature type="transmembrane region" description="Helical" evidence="7">
    <location>
        <begin position="674"/>
        <end position="696"/>
    </location>
</feature>
<dbReference type="Pfam" id="PF01321">
    <property type="entry name" value="Creatinase_N"/>
    <property type="match status" value="1"/>
</dbReference>
<protein>
    <submittedName>
        <fullName evidence="13">Uncharacterized protein</fullName>
    </submittedName>
</protein>
<accession>A0A8S2PXD8</accession>
<dbReference type="EMBL" id="CAJNOK010017676">
    <property type="protein sequence ID" value="CAF1268581.1"/>
    <property type="molecule type" value="Genomic_DNA"/>
</dbReference>
<dbReference type="AlphaFoldDB" id="A0A8S2PXD8"/>
<dbReference type="PANTHER" id="PTHR43763">
    <property type="entry name" value="XAA-PRO AMINOPEPTIDASE 1"/>
    <property type="match status" value="1"/>
</dbReference>
<dbReference type="InterPro" id="IPR000587">
    <property type="entry name" value="Creatinase_N"/>
</dbReference>
<dbReference type="CDD" id="cd01085">
    <property type="entry name" value="APP"/>
    <property type="match status" value="1"/>
</dbReference>
<evidence type="ECO:0000313" key="12">
    <source>
        <dbReference type="EMBL" id="CAF1268581.1"/>
    </source>
</evidence>
<evidence type="ECO:0000313" key="13">
    <source>
        <dbReference type="EMBL" id="CAF4074386.1"/>
    </source>
</evidence>
<evidence type="ECO:0000259" key="11">
    <source>
        <dbReference type="Pfam" id="PF16188"/>
    </source>
</evidence>
<dbReference type="InterPro" id="IPR029149">
    <property type="entry name" value="Creatin/AminoP/Spt16_N"/>
</dbReference>
<comment type="cofactor">
    <cofactor evidence="1">
        <name>Mn(2+)</name>
        <dbReference type="ChEBI" id="CHEBI:29035"/>
    </cofactor>
</comment>
<dbReference type="SUPFAM" id="SSF55920">
    <property type="entry name" value="Creatinase/aminopeptidase"/>
    <property type="match status" value="1"/>
</dbReference>
<evidence type="ECO:0000256" key="5">
    <source>
        <dbReference type="ARBA" id="ARBA00023211"/>
    </source>
</evidence>
<dbReference type="EMBL" id="CAJOBA010039240">
    <property type="protein sequence ID" value="CAF4074386.1"/>
    <property type="molecule type" value="Genomic_DNA"/>
</dbReference>
<dbReference type="InterPro" id="IPR033740">
    <property type="entry name" value="Pept_M24B"/>
</dbReference>
<evidence type="ECO:0000256" key="6">
    <source>
        <dbReference type="SAM" id="MobiDB-lite"/>
    </source>
</evidence>
<sequence length="710" mass="78633">MLFWTFVLIIATGSALVDGATNNTCSSRPETQKNTTKILADLRREMQDAGIGIYVIFAGDELGIAYAHPFDKRRDWLSGFRGSAGTAVVSEETAALWADSRYFIQAEEELDCANWLLMREGEPDVPTLIDWLVVEANRTTLPPGATPELSSNSWWSSVNAALNAAGKQLNVVGDLVGQIWPPSERPPASQKPIVVHDIIYSGETVTQKLSRTVAELKRLGVTTTVLSALEEIAWLFNLRGDDIPFNPFFKSYAIVHENFLVDQPELFVNLSQLSPLDRPDGVRVLEYATFWSRLNATATNASIGKIWVSPRVSQAVLSRIPNGKLLLPLTNSPVQRVKARKNAVERAGMRACQTRDAVARMKHLGWLEQQLTNGVPVNETESAEQLFLYQSDQEHFKSRSFNTISASGDRAAIVHYMPVATTARRITRDKIYLLDAGSQYLDCTTDITRTHHFGTPTSLEKRAYTRVLQGVLNLAEAVFPTGTYGRSLDHLARMSLYRDGMIYGHVTGHGIGHYLRASEGPQNIAFQYNQNEEPLADGMFVSDEPGFYKTGDFGIRIENDVEVIMTNKSTFDNRQFLRFDTITFLPYERLLIDVDLLTRDQYNAINQYHAKVASVLEPLLIGDEQALRALRSRTANLDFESSSTGPATASVTGSINTTAPTTTSMSPESKASTIMEASCVVNVVLVLIITLFSAGFDENPRYPKTLAGDA</sequence>
<dbReference type="InterPro" id="IPR000994">
    <property type="entry name" value="Pept_M24"/>
</dbReference>
<keyword evidence="7" id="KW-0812">Transmembrane</keyword>
<dbReference type="InterPro" id="IPR036005">
    <property type="entry name" value="Creatinase/aminopeptidase-like"/>
</dbReference>
<dbReference type="Gene3D" id="3.40.350.10">
    <property type="entry name" value="Creatinase/prolidase N-terminal domain"/>
    <property type="match status" value="2"/>
</dbReference>
<comment type="similarity">
    <text evidence="2">Belongs to the peptidase M24B family.</text>
</comment>
<feature type="domain" description="Peptidase M24 C-terminal" evidence="11">
    <location>
        <begin position="575"/>
        <end position="635"/>
    </location>
</feature>
<evidence type="ECO:0000256" key="4">
    <source>
        <dbReference type="ARBA" id="ARBA00022801"/>
    </source>
</evidence>
<evidence type="ECO:0000256" key="7">
    <source>
        <dbReference type="SAM" id="Phobius"/>
    </source>
</evidence>
<dbReference type="Pfam" id="PF16189">
    <property type="entry name" value="Creatinase_N_2"/>
    <property type="match status" value="1"/>
</dbReference>
<feature type="chain" id="PRO_5036434690" evidence="8">
    <location>
        <begin position="20"/>
        <end position="710"/>
    </location>
</feature>
<evidence type="ECO:0000259" key="10">
    <source>
        <dbReference type="Pfam" id="PF01321"/>
    </source>
</evidence>
<dbReference type="Proteomes" id="UP000677228">
    <property type="component" value="Unassembled WGS sequence"/>
</dbReference>
<dbReference type="Gene3D" id="3.90.230.10">
    <property type="entry name" value="Creatinase/methionine aminopeptidase superfamily"/>
    <property type="match status" value="1"/>
</dbReference>
<evidence type="ECO:0000313" key="14">
    <source>
        <dbReference type="Proteomes" id="UP000682733"/>
    </source>
</evidence>
<evidence type="ECO:0000256" key="2">
    <source>
        <dbReference type="ARBA" id="ARBA00008766"/>
    </source>
</evidence>
<keyword evidence="3" id="KW-0479">Metal-binding</keyword>
<dbReference type="GO" id="GO:0046872">
    <property type="term" value="F:metal ion binding"/>
    <property type="evidence" value="ECO:0007669"/>
    <property type="project" value="UniProtKB-KW"/>
</dbReference>
<evidence type="ECO:0000259" key="9">
    <source>
        <dbReference type="Pfam" id="PF00557"/>
    </source>
</evidence>
<feature type="domain" description="Creatinase N-terminal" evidence="10">
    <location>
        <begin position="40"/>
        <end position="132"/>
    </location>
</feature>